<proteinExistence type="predicted"/>
<dbReference type="PANTHER" id="PTHR38480">
    <property type="entry name" value="SLR0254 PROTEIN"/>
    <property type="match status" value="1"/>
</dbReference>
<feature type="transmembrane region" description="Helical" evidence="5">
    <location>
        <begin position="79"/>
        <end position="97"/>
    </location>
</feature>
<accession>A0A4U9URE3</accession>
<evidence type="ECO:0000256" key="2">
    <source>
        <dbReference type="ARBA" id="ARBA00022692"/>
    </source>
</evidence>
<dbReference type="Pfam" id="PF06271">
    <property type="entry name" value="RDD"/>
    <property type="match status" value="1"/>
</dbReference>
<dbReference type="GO" id="GO:0016020">
    <property type="term" value="C:membrane"/>
    <property type="evidence" value="ECO:0007669"/>
    <property type="project" value="UniProtKB-SubCell"/>
</dbReference>
<dbReference type="PANTHER" id="PTHR38480:SF1">
    <property type="entry name" value="SLR0254 PROTEIN"/>
    <property type="match status" value="1"/>
</dbReference>
<feature type="domain" description="RDD" evidence="6">
    <location>
        <begin position="39"/>
        <end position="166"/>
    </location>
</feature>
<sequence length="264" mass="30112">MPADRALYANGNNRYTDTHLDMNKLEINTAQNVKIEYNLASLGSRMIAFAIDYFVIVCYIFFCIFLLDSIHISKSDPYLRYGVIMGMTLPAFFYTLITETAFGGQTIGKKIMKIKVVKLDGSRANFYQYLSRWALSIVDIWMTMGGIAITSIVLSKNGQRIGDIAGETAVISLKPSLKLSDTIYEETTDNHPILFPQVIKLSDKDANLIKDVYQTAFDRRDVGILTALVQRLEKVMDMKHPEKMTPNDFVLQVMKDHYRMFKDK</sequence>
<dbReference type="KEGG" id="stha:NCTC11429_01684"/>
<dbReference type="EMBL" id="LR590484">
    <property type="protein sequence ID" value="VTR36380.1"/>
    <property type="molecule type" value="Genomic_DNA"/>
</dbReference>
<evidence type="ECO:0000256" key="5">
    <source>
        <dbReference type="SAM" id="Phobius"/>
    </source>
</evidence>
<dbReference type="InterPro" id="IPR010432">
    <property type="entry name" value="RDD"/>
</dbReference>
<organism evidence="7 8">
    <name type="scientific">Sphingobacterium thalpophilum</name>
    <dbReference type="NCBI Taxonomy" id="259"/>
    <lineage>
        <taxon>Bacteria</taxon>
        <taxon>Pseudomonadati</taxon>
        <taxon>Bacteroidota</taxon>
        <taxon>Sphingobacteriia</taxon>
        <taxon>Sphingobacteriales</taxon>
        <taxon>Sphingobacteriaceae</taxon>
        <taxon>Sphingobacterium</taxon>
    </lineage>
</organism>
<evidence type="ECO:0000313" key="8">
    <source>
        <dbReference type="Proteomes" id="UP000308196"/>
    </source>
</evidence>
<keyword evidence="2 5" id="KW-0812">Transmembrane</keyword>
<comment type="subcellular location">
    <subcellularLocation>
        <location evidence="1">Membrane</location>
        <topology evidence="1">Multi-pass membrane protein</topology>
    </subcellularLocation>
</comment>
<keyword evidence="3 5" id="KW-1133">Transmembrane helix</keyword>
<evidence type="ECO:0000256" key="4">
    <source>
        <dbReference type="ARBA" id="ARBA00023136"/>
    </source>
</evidence>
<evidence type="ECO:0000313" key="7">
    <source>
        <dbReference type="EMBL" id="VTR36380.1"/>
    </source>
</evidence>
<keyword evidence="4 5" id="KW-0472">Membrane</keyword>
<reference evidence="7 8" key="1">
    <citation type="submission" date="2019-05" db="EMBL/GenBank/DDBJ databases">
        <authorList>
            <consortium name="Pathogen Informatics"/>
        </authorList>
    </citation>
    <scope>NUCLEOTIDE SEQUENCE [LARGE SCALE GENOMIC DNA]</scope>
    <source>
        <strain evidence="7 8">NCTC11429</strain>
    </source>
</reference>
<feature type="transmembrane region" description="Helical" evidence="5">
    <location>
        <begin position="46"/>
        <end position="67"/>
    </location>
</feature>
<dbReference type="Proteomes" id="UP000308196">
    <property type="component" value="Chromosome"/>
</dbReference>
<protein>
    <submittedName>
        <fullName evidence="7">RDD family</fullName>
    </submittedName>
</protein>
<feature type="transmembrane region" description="Helical" evidence="5">
    <location>
        <begin position="133"/>
        <end position="154"/>
    </location>
</feature>
<evidence type="ECO:0000256" key="1">
    <source>
        <dbReference type="ARBA" id="ARBA00004141"/>
    </source>
</evidence>
<name>A0A4U9URE3_9SPHI</name>
<gene>
    <name evidence="7" type="ORF">NCTC11429_01684</name>
</gene>
<evidence type="ECO:0000256" key="3">
    <source>
        <dbReference type="ARBA" id="ARBA00022989"/>
    </source>
</evidence>
<dbReference type="AlphaFoldDB" id="A0A4U9URE3"/>
<evidence type="ECO:0000259" key="6">
    <source>
        <dbReference type="Pfam" id="PF06271"/>
    </source>
</evidence>
<dbReference type="STRING" id="1123265.GCA_000686625_04334"/>